<sequence>MERVIRAEWVPVLTGLSVRQVALLFEMSESAAHRVVDHLALLLALTLITLPTQPRHGAERGRHAGARPRPDGHRLVQELQALAEHAGGH</sequence>
<evidence type="ECO:0000313" key="2">
    <source>
        <dbReference type="EMBL" id="GAA2168204.1"/>
    </source>
</evidence>
<evidence type="ECO:0008006" key="4">
    <source>
        <dbReference type="Google" id="ProtNLM"/>
    </source>
</evidence>
<evidence type="ECO:0000256" key="1">
    <source>
        <dbReference type="SAM" id="MobiDB-lite"/>
    </source>
</evidence>
<organism evidence="2 3">
    <name type="scientific">Actinomadura napierensis</name>
    <dbReference type="NCBI Taxonomy" id="267854"/>
    <lineage>
        <taxon>Bacteria</taxon>
        <taxon>Bacillati</taxon>
        <taxon>Actinomycetota</taxon>
        <taxon>Actinomycetes</taxon>
        <taxon>Streptosporangiales</taxon>
        <taxon>Thermomonosporaceae</taxon>
        <taxon>Actinomadura</taxon>
    </lineage>
</organism>
<dbReference type="EMBL" id="BAAAMR010000153">
    <property type="protein sequence ID" value="GAA2168204.1"/>
    <property type="molecule type" value="Genomic_DNA"/>
</dbReference>
<gene>
    <name evidence="2" type="ORF">GCM10009727_89450</name>
</gene>
<dbReference type="Proteomes" id="UP001501020">
    <property type="component" value="Unassembled WGS sequence"/>
</dbReference>
<accession>A0ABP5M6N2</accession>
<proteinExistence type="predicted"/>
<protein>
    <recommendedName>
        <fullName evidence="4">Transposase family protein</fullName>
    </recommendedName>
</protein>
<feature type="region of interest" description="Disordered" evidence="1">
    <location>
        <begin position="54"/>
        <end position="73"/>
    </location>
</feature>
<keyword evidence="3" id="KW-1185">Reference proteome</keyword>
<feature type="compositionally biased region" description="Basic and acidic residues" evidence="1">
    <location>
        <begin position="56"/>
        <end position="73"/>
    </location>
</feature>
<name>A0ABP5M6N2_9ACTN</name>
<evidence type="ECO:0000313" key="3">
    <source>
        <dbReference type="Proteomes" id="UP001501020"/>
    </source>
</evidence>
<comment type="caution">
    <text evidence="2">The sequence shown here is derived from an EMBL/GenBank/DDBJ whole genome shotgun (WGS) entry which is preliminary data.</text>
</comment>
<reference evidence="3" key="1">
    <citation type="journal article" date="2019" name="Int. J. Syst. Evol. Microbiol.">
        <title>The Global Catalogue of Microorganisms (GCM) 10K type strain sequencing project: providing services to taxonomists for standard genome sequencing and annotation.</title>
        <authorList>
            <consortium name="The Broad Institute Genomics Platform"/>
            <consortium name="The Broad Institute Genome Sequencing Center for Infectious Disease"/>
            <person name="Wu L."/>
            <person name="Ma J."/>
        </authorList>
    </citation>
    <scope>NUCLEOTIDE SEQUENCE [LARGE SCALE GENOMIC DNA]</scope>
    <source>
        <strain evidence="3">JCM 13850</strain>
    </source>
</reference>